<dbReference type="EMBL" id="LFZO01000104">
    <property type="protein sequence ID" value="KXT13784.1"/>
    <property type="molecule type" value="Genomic_DNA"/>
</dbReference>
<evidence type="ECO:0000259" key="1">
    <source>
        <dbReference type="Pfam" id="PF01425"/>
    </source>
</evidence>
<accession>A0A139IGE4</accession>
<dbReference type="GO" id="GO:0003824">
    <property type="term" value="F:catalytic activity"/>
    <property type="evidence" value="ECO:0007669"/>
    <property type="project" value="InterPro"/>
</dbReference>
<feature type="domain" description="Amidase" evidence="1">
    <location>
        <begin position="140"/>
        <end position="570"/>
    </location>
</feature>
<comment type="caution">
    <text evidence="2">The sequence shown here is derived from an EMBL/GenBank/DDBJ whole genome shotgun (WGS) entry which is preliminary data.</text>
</comment>
<dbReference type="OrthoDB" id="1879366at2759"/>
<reference evidence="2 3" key="1">
    <citation type="submission" date="2015-07" db="EMBL/GenBank/DDBJ databases">
        <title>Comparative genomics of the Sigatoka disease complex on banana suggests a link between parallel evolutionary changes in Pseudocercospora fijiensis and Pseudocercospora eumusae and increased virulence on the banana host.</title>
        <authorList>
            <person name="Chang T.-C."/>
            <person name="Salvucci A."/>
            <person name="Crous P.W."/>
            <person name="Stergiopoulos I."/>
        </authorList>
    </citation>
    <scope>NUCLEOTIDE SEQUENCE [LARGE SCALE GENOMIC DNA]</scope>
    <source>
        <strain evidence="2 3">CBS 116634</strain>
    </source>
</reference>
<evidence type="ECO:0000313" key="3">
    <source>
        <dbReference type="Proteomes" id="UP000073492"/>
    </source>
</evidence>
<dbReference type="AlphaFoldDB" id="A0A139IGE4"/>
<dbReference type="InterPro" id="IPR000120">
    <property type="entry name" value="Amidase"/>
</dbReference>
<dbReference type="PANTHER" id="PTHR11895:SF170">
    <property type="entry name" value="AMIDASE"/>
    <property type="match status" value="1"/>
</dbReference>
<sequence length="587" mass="62303">MLGLPDTAAIVKIGHRNSTSFDFTFTTYLDLIGSACWMQTDPFNNMSVVTLGDYPSTLASEAVTSLAAQSGLKLKDSHIKDWSLLLGSLGSTIDKVSNAEDYTLKPDLNAYPRTNVRVPTDDAESDKGGWATLFEAKAVKPKGALLEGKTIALKDNIAFAGVRCTNGTKAIEWTPEIDATVATRILDAGGLVTGKAACENACMEGVSDTSCTGKVQNPYADGYSCGGSSSGSGRLVGSGAVDMALGGDQGGSIRIPAANCGIVGLKPTWGLVPYTGILSLESTIDHVGPMTRTVRDAALLLDVIAGKDGIDDRQPYFLPEAYMKYTATLDNFLSTAPGDRPLQGIKLGVLSEGFDFPGMESSVSSLCKRAVDKLSTLGAEIKQISIPLHSLAAEIWMLSLPLSGTKSGLLGLSEGRKMLYLNDRPPLPSLTQSQFDALGPGAQNLYMRYLYLNSNPALKSSIHGKTNNLLRQINDAYDDALKDVDLLVMPTLPSPACLLFEDPSSVGPLERLGRNVGLVTNTAPFDSTGHPALTVPVGFVDATDEGGKRNGVRLPIGIQFVGKKFCENDVFRLAAVWEGSVDWKTFG</sequence>
<organism evidence="2 3">
    <name type="scientific">Pseudocercospora musae</name>
    <dbReference type="NCBI Taxonomy" id="113226"/>
    <lineage>
        <taxon>Eukaryota</taxon>
        <taxon>Fungi</taxon>
        <taxon>Dikarya</taxon>
        <taxon>Ascomycota</taxon>
        <taxon>Pezizomycotina</taxon>
        <taxon>Dothideomycetes</taxon>
        <taxon>Dothideomycetidae</taxon>
        <taxon>Mycosphaerellales</taxon>
        <taxon>Mycosphaerellaceae</taxon>
        <taxon>Pseudocercospora</taxon>
    </lineage>
</organism>
<dbReference type="STRING" id="113226.A0A139IGE4"/>
<name>A0A139IGE4_9PEZI</name>
<dbReference type="InterPro" id="IPR036928">
    <property type="entry name" value="AS_sf"/>
</dbReference>
<dbReference type="InterPro" id="IPR023631">
    <property type="entry name" value="Amidase_dom"/>
</dbReference>
<dbReference type="PANTHER" id="PTHR11895">
    <property type="entry name" value="TRANSAMIDASE"/>
    <property type="match status" value="1"/>
</dbReference>
<dbReference type="Gene3D" id="3.90.1300.10">
    <property type="entry name" value="Amidase signature (AS) domain"/>
    <property type="match status" value="1"/>
</dbReference>
<dbReference type="Pfam" id="PF01425">
    <property type="entry name" value="Amidase"/>
    <property type="match status" value="1"/>
</dbReference>
<gene>
    <name evidence="2" type="ORF">AC579_2351</name>
</gene>
<dbReference type="SUPFAM" id="SSF75304">
    <property type="entry name" value="Amidase signature (AS) enzymes"/>
    <property type="match status" value="1"/>
</dbReference>
<dbReference type="Proteomes" id="UP000073492">
    <property type="component" value="Unassembled WGS sequence"/>
</dbReference>
<protein>
    <recommendedName>
        <fullName evidence="1">Amidase domain-containing protein</fullName>
    </recommendedName>
</protein>
<keyword evidence="3" id="KW-1185">Reference proteome</keyword>
<proteinExistence type="predicted"/>
<evidence type="ECO:0000313" key="2">
    <source>
        <dbReference type="EMBL" id="KXT13784.1"/>
    </source>
</evidence>